<evidence type="ECO:0000313" key="3">
    <source>
        <dbReference type="EMBL" id="QNK41789.1"/>
    </source>
</evidence>
<dbReference type="Proteomes" id="UP000515909">
    <property type="component" value="Chromosome"/>
</dbReference>
<evidence type="ECO:0000313" key="4">
    <source>
        <dbReference type="Proteomes" id="UP000469440"/>
    </source>
</evidence>
<feature type="transmembrane region" description="Helical" evidence="1">
    <location>
        <begin position="27"/>
        <end position="53"/>
    </location>
</feature>
<evidence type="ECO:0000313" key="2">
    <source>
        <dbReference type="EMBL" id="MVB10201.1"/>
    </source>
</evidence>
<dbReference type="Proteomes" id="UP000469440">
    <property type="component" value="Unassembled WGS sequence"/>
</dbReference>
<reference evidence="2 4" key="1">
    <citation type="submission" date="2019-09" db="EMBL/GenBank/DDBJ databases">
        <title>Genome sequence of Clostridium sp. EA1.</title>
        <authorList>
            <person name="Poehlein A."/>
            <person name="Bengelsdorf F.R."/>
            <person name="Daniel R."/>
        </authorList>
    </citation>
    <scope>NUCLEOTIDE SEQUENCE [LARGE SCALE GENOMIC DNA]</scope>
    <source>
        <strain evidence="2 4">EA1</strain>
    </source>
</reference>
<dbReference type="EMBL" id="CP060286">
    <property type="protein sequence ID" value="QNK41789.1"/>
    <property type="molecule type" value="Genomic_DNA"/>
</dbReference>
<dbReference type="KEGG" id="cfem:HCR03_05965"/>
<gene>
    <name evidence="2" type="ORF">CAFE_08790</name>
    <name evidence="3" type="ORF">HCR03_05965</name>
</gene>
<protein>
    <submittedName>
        <fullName evidence="2">Uncharacterized protein</fullName>
    </submittedName>
</protein>
<keyword evidence="1" id="KW-0812">Transmembrane</keyword>
<proteinExistence type="predicted"/>
<organism evidence="2 4">
    <name type="scientific">Caproicibacter fermentans</name>
    <dbReference type="NCBI Taxonomy" id="2576756"/>
    <lineage>
        <taxon>Bacteria</taxon>
        <taxon>Bacillati</taxon>
        <taxon>Bacillota</taxon>
        <taxon>Clostridia</taxon>
        <taxon>Eubacteriales</taxon>
        <taxon>Acutalibacteraceae</taxon>
        <taxon>Caproicibacter</taxon>
    </lineage>
</organism>
<sequence length="63" mass="6932">MKTFEATARSKSKVDTYISNFMKLHPFAAFLTVFVGGPLFTLLAVAAAVYLIALPLGFIMGWF</sequence>
<evidence type="ECO:0000313" key="5">
    <source>
        <dbReference type="Proteomes" id="UP000515909"/>
    </source>
</evidence>
<dbReference type="RefSeq" id="WP_066647369.1">
    <property type="nucleotide sequence ID" value="NZ_CP060286.1"/>
</dbReference>
<dbReference type="EMBL" id="VWXL01000020">
    <property type="protein sequence ID" value="MVB10201.1"/>
    <property type="molecule type" value="Genomic_DNA"/>
</dbReference>
<evidence type="ECO:0000256" key="1">
    <source>
        <dbReference type="SAM" id="Phobius"/>
    </source>
</evidence>
<reference evidence="3 5" key="2">
    <citation type="submission" date="2020-08" db="EMBL/GenBank/DDBJ databases">
        <title>The isolate Caproiciproducens sp. 7D4C2 produces n-caproate at mildly acidic conditions from hexoses: genome and rBOX comparison with related strains and chain-elongating bacteria.</title>
        <authorList>
            <person name="Esquivel-Elizondo S."/>
            <person name="Bagci C."/>
            <person name="Temovska M."/>
            <person name="Jeon B.S."/>
            <person name="Bessarab I."/>
            <person name="Williams R.B.H."/>
            <person name="Huson D.H."/>
            <person name="Angenent L.T."/>
        </authorList>
    </citation>
    <scope>NUCLEOTIDE SEQUENCE [LARGE SCALE GENOMIC DNA]</scope>
    <source>
        <strain evidence="3 5">7D4C2</strain>
    </source>
</reference>
<keyword evidence="1" id="KW-1133">Transmembrane helix</keyword>
<dbReference type="AlphaFoldDB" id="A0A6N8HWJ8"/>
<keyword evidence="4" id="KW-1185">Reference proteome</keyword>
<keyword evidence="1" id="KW-0472">Membrane</keyword>
<accession>A0A6N8HWJ8</accession>
<accession>A0A7G8TDU8</accession>
<name>A0A6N8HWJ8_9FIRM</name>